<evidence type="ECO:0000313" key="2">
    <source>
        <dbReference type="Proteomes" id="UP000789702"/>
    </source>
</evidence>
<comment type="caution">
    <text evidence="1">The sequence shown here is derived from an EMBL/GenBank/DDBJ whole genome shotgun (WGS) entry which is preliminary data.</text>
</comment>
<organism evidence="1 2">
    <name type="scientific">Dentiscutata heterogama</name>
    <dbReference type="NCBI Taxonomy" id="1316150"/>
    <lineage>
        <taxon>Eukaryota</taxon>
        <taxon>Fungi</taxon>
        <taxon>Fungi incertae sedis</taxon>
        <taxon>Mucoromycota</taxon>
        <taxon>Glomeromycotina</taxon>
        <taxon>Glomeromycetes</taxon>
        <taxon>Diversisporales</taxon>
        <taxon>Gigasporaceae</taxon>
        <taxon>Dentiscutata</taxon>
    </lineage>
</organism>
<dbReference type="EMBL" id="CAJVPU010002630">
    <property type="protein sequence ID" value="CAG8504550.1"/>
    <property type="molecule type" value="Genomic_DNA"/>
</dbReference>
<keyword evidence="2" id="KW-1185">Reference proteome</keyword>
<reference evidence="1" key="1">
    <citation type="submission" date="2021-06" db="EMBL/GenBank/DDBJ databases">
        <authorList>
            <person name="Kallberg Y."/>
            <person name="Tangrot J."/>
            <person name="Rosling A."/>
        </authorList>
    </citation>
    <scope>NUCLEOTIDE SEQUENCE</scope>
    <source>
        <strain evidence="1">IL203A</strain>
    </source>
</reference>
<gene>
    <name evidence="1" type="ORF">DHETER_LOCUS3164</name>
</gene>
<accession>A0ACA9L0Q2</accession>
<protein>
    <submittedName>
        <fullName evidence="1">4090_t:CDS:1</fullName>
    </submittedName>
</protein>
<proteinExistence type="predicted"/>
<evidence type="ECO:0000313" key="1">
    <source>
        <dbReference type="EMBL" id="CAG8504550.1"/>
    </source>
</evidence>
<name>A0ACA9L0Q2_9GLOM</name>
<sequence>LEKLNRSSLNSSLLALYNKNITQIEFFSRLFLSSFSFTKIFLNNLFSPQQHNSVPNTLQQPSRVA</sequence>
<dbReference type="Proteomes" id="UP000789702">
    <property type="component" value="Unassembled WGS sequence"/>
</dbReference>
<feature type="non-terminal residue" evidence="1">
    <location>
        <position position="1"/>
    </location>
</feature>